<evidence type="ECO:0000256" key="3">
    <source>
        <dbReference type="ARBA" id="ARBA00022578"/>
    </source>
</evidence>
<comment type="function">
    <text evidence="1 6">Required for the transposition of the insertion element.</text>
</comment>
<evidence type="ECO:0000256" key="1">
    <source>
        <dbReference type="ARBA" id="ARBA00002190"/>
    </source>
</evidence>
<dbReference type="GO" id="GO:0003677">
    <property type="term" value="F:DNA binding"/>
    <property type="evidence" value="ECO:0007669"/>
    <property type="project" value="UniProtKB-UniRule"/>
</dbReference>
<keyword evidence="6" id="KW-0814">Transposable element</keyword>
<accession>A0A2H1KUB3</accession>
<dbReference type="EMBL" id="FXZD01000011">
    <property type="protein sequence ID" value="SMY03365.1"/>
    <property type="molecule type" value="Genomic_DNA"/>
</dbReference>
<proteinExistence type="inferred from homology"/>
<dbReference type="Pfam" id="PF00872">
    <property type="entry name" value="Transposase_mut"/>
    <property type="match status" value="1"/>
</dbReference>
<name>A0A2H1KUB3_9MICO</name>
<evidence type="ECO:0000313" key="8">
    <source>
        <dbReference type="Proteomes" id="UP000234433"/>
    </source>
</evidence>
<dbReference type="InterPro" id="IPR001207">
    <property type="entry name" value="Transposase_mutator"/>
</dbReference>
<organism evidence="7 8">
    <name type="scientific">Brevibacterium antiquum CNRZ 918</name>
    <dbReference type="NCBI Taxonomy" id="1255637"/>
    <lineage>
        <taxon>Bacteria</taxon>
        <taxon>Bacillati</taxon>
        <taxon>Actinomycetota</taxon>
        <taxon>Actinomycetes</taxon>
        <taxon>Micrococcales</taxon>
        <taxon>Brevibacteriaceae</taxon>
        <taxon>Brevibacterium</taxon>
    </lineage>
</organism>
<evidence type="ECO:0000313" key="7">
    <source>
        <dbReference type="EMBL" id="SMY03365.1"/>
    </source>
</evidence>
<dbReference type="RefSeq" id="WP_208618120.1">
    <property type="nucleotide sequence ID" value="NZ_FXZD01000011.1"/>
</dbReference>
<protein>
    <recommendedName>
        <fullName evidence="6">Mutator family transposase</fullName>
    </recommendedName>
</protein>
<dbReference type="PANTHER" id="PTHR33217">
    <property type="entry name" value="TRANSPOSASE FOR INSERTION SEQUENCE ELEMENT IS1081"/>
    <property type="match status" value="1"/>
</dbReference>
<evidence type="ECO:0000256" key="4">
    <source>
        <dbReference type="ARBA" id="ARBA00023125"/>
    </source>
</evidence>
<keyword evidence="3 6" id="KW-0815">Transposition</keyword>
<dbReference type="GO" id="GO:0004803">
    <property type="term" value="F:transposase activity"/>
    <property type="evidence" value="ECO:0007669"/>
    <property type="project" value="UniProtKB-UniRule"/>
</dbReference>
<dbReference type="AlphaFoldDB" id="A0A2H1KUB3"/>
<dbReference type="GO" id="GO:0006313">
    <property type="term" value="P:DNA transposition"/>
    <property type="evidence" value="ECO:0007669"/>
    <property type="project" value="UniProtKB-UniRule"/>
</dbReference>
<feature type="non-terminal residue" evidence="7">
    <location>
        <position position="1"/>
    </location>
</feature>
<gene>
    <name evidence="7" type="ORF">BANT918_02817</name>
</gene>
<comment type="similarity">
    <text evidence="2 6">Belongs to the transposase mutator family.</text>
</comment>
<sequence length="131" mass="14985">QTTAESVIAQYKQVAESLRASFPAIADMLDAALPDLTAFASMPREHWQKIWSNNPIERLNREIKRRADVVQIFPNRESVTRLIGAVLQEQHEEWQYGERRYLSEISMRKLVTVLHGQTEVDPVGVVMPLTA</sequence>
<dbReference type="PANTHER" id="PTHR33217:SF7">
    <property type="entry name" value="TRANSPOSASE FOR INSERTION SEQUENCE ELEMENT IS1081"/>
    <property type="match status" value="1"/>
</dbReference>
<keyword evidence="5 6" id="KW-0233">DNA recombination</keyword>
<keyword evidence="4 6" id="KW-0238">DNA-binding</keyword>
<dbReference type="Proteomes" id="UP000234433">
    <property type="component" value="Unassembled WGS sequence"/>
</dbReference>
<reference evidence="7 8" key="1">
    <citation type="submission" date="2017-03" db="EMBL/GenBank/DDBJ databases">
        <authorList>
            <person name="Afonso C.L."/>
            <person name="Miller P.J."/>
            <person name="Scott M.A."/>
            <person name="Spackman E."/>
            <person name="Goraichik I."/>
            <person name="Dimitrov K.M."/>
            <person name="Suarez D.L."/>
            <person name="Swayne D.E."/>
        </authorList>
    </citation>
    <scope>NUCLEOTIDE SEQUENCE [LARGE SCALE GENOMIC DNA]</scope>
    <source>
        <strain evidence="7 8">CNRZ 918</strain>
    </source>
</reference>
<evidence type="ECO:0000256" key="2">
    <source>
        <dbReference type="ARBA" id="ARBA00010961"/>
    </source>
</evidence>
<evidence type="ECO:0000256" key="6">
    <source>
        <dbReference type="RuleBase" id="RU365089"/>
    </source>
</evidence>
<evidence type="ECO:0000256" key="5">
    <source>
        <dbReference type="ARBA" id="ARBA00023172"/>
    </source>
</evidence>